<feature type="compositionally biased region" description="Low complexity" evidence="1">
    <location>
        <begin position="358"/>
        <end position="379"/>
    </location>
</feature>
<feature type="compositionally biased region" description="Low complexity" evidence="1">
    <location>
        <begin position="392"/>
        <end position="418"/>
    </location>
</feature>
<dbReference type="RefSeq" id="YP_009165607.1">
    <property type="nucleotide sequence ID" value="NC_027923.1"/>
</dbReference>
<organism evidence="2 3">
    <name type="scientific">Perigonia lusca single nucleopolyhedrovirus</name>
    <dbReference type="NCBI Taxonomy" id="1675865"/>
    <lineage>
        <taxon>Viruses</taxon>
        <taxon>Viruses incertae sedis</taxon>
        <taxon>Naldaviricetes</taxon>
        <taxon>Lefavirales</taxon>
        <taxon>Baculoviridae</taxon>
        <taxon>Alphabaculovirus</taxon>
        <taxon>Alphabaculovirus peluscae</taxon>
        <taxon>Perigonia lusca nucleopolyhedrovirus</taxon>
    </lineage>
</organism>
<sequence>METTGASGYFPATLTRRLLELGVNNESESNRSPHVPYTGGEPYNVALRNCYCLLELYHYNIIQFENKYLHKFNVMDNYVNLCKLCIYVNSICNEYMYQHRKPLNEKLQKLMSLMHERQLFSGIPLHVWSMIEKRYIAFTEECLNIPPENLKNIEVPPCPKRWLAHFPCDPRKGFDVTCHAIQDNIIWPMNFFDINKCQLYNTKMCITDKKIESLILESLPNFKIYNDVEYDRINQEYSAIKVTGCLYANNKFMGYCEERSVAEDNESGLNLLSMRLIKEDGAAWQTFIMESCKEFQSTLQSEPQITQALSKNYYEEESDSDHNPTDPDENVIFIRPKISKIRINDSESEGEDEHQRTSPMRPKSPSQSPQRVSPQLQLPIFKRQTSPKRLRSVSYVSTSSAGHSSSSYQHFSSAGSAEFSEEDEHNLSSADSAEFSSVGSAESSSTLCGEEDERNLFRINPYNIRVIHRITKRKPAQKMYKKKCIRKLTF</sequence>
<name>A0A0M3WNU6_9ABAC</name>
<evidence type="ECO:0000313" key="2">
    <source>
        <dbReference type="EMBL" id="AKN80550.1"/>
    </source>
</evidence>
<gene>
    <name evidence="2" type="primary">PeluOrf-7</name>
</gene>
<evidence type="ECO:0000313" key="3">
    <source>
        <dbReference type="Proteomes" id="UP000204667"/>
    </source>
</evidence>
<protein>
    <submittedName>
        <fullName evidence="2">Uncharacterized protein</fullName>
    </submittedName>
</protein>
<dbReference type="Proteomes" id="UP000204667">
    <property type="component" value="Segment"/>
</dbReference>
<feature type="compositionally biased region" description="Low complexity" evidence="1">
    <location>
        <begin position="432"/>
        <end position="445"/>
    </location>
</feature>
<dbReference type="KEGG" id="vg:26039980"/>
<dbReference type="GeneID" id="26039980"/>
<evidence type="ECO:0000256" key="1">
    <source>
        <dbReference type="SAM" id="MobiDB-lite"/>
    </source>
</evidence>
<dbReference type="EMBL" id="KM596836">
    <property type="protein sequence ID" value="AKN80550.1"/>
    <property type="molecule type" value="Genomic_DNA"/>
</dbReference>
<accession>A0A0M3WNU6</accession>
<proteinExistence type="predicted"/>
<keyword evidence="3" id="KW-1185">Reference proteome</keyword>
<feature type="region of interest" description="Disordered" evidence="1">
    <location>
        <begin position="313"/>
        <end position="447"/>
    </location>
</feature>
<reference evidence="2 3" key="1">
    <citation type="journal article" date="2016" name="Sci. Rep.">
        <title>Genome sequence of Perigonia lusca single nucleopolyhedrovirus: insights into the evolution of a nucleotide metabolism enzyme in the family Baculoviridae.</title>
        <authorList>
            <person name="Ardisson-Araujo D.M."/>
            <person name="Lima R.N."/>
            <person name="Melo F.L."/>
            <person name="Clem R.J."/>
            <person name="Huang N."/>
            <person name="Bao S.N."/>
            <person name="Sosa-Gomez D.R."/>
            <person name="Ribeiro B.M."/>
        </authorList>
    </citation>
    <scope>NUCLEOTIDE SEQUENCE [LARGE SCALE GENOMIC DNA]</scope>
</reference>